<proteinExistence type="predicted"/>
<organism evidence="2 3">
    <name type="scientific">Pontibacter populi</name>
    <dbReference type="NCBI Taxonomy" id="890055"/>
    <lineage>
        <taxon>Bacteria</taxon>
        <taxon>Pseudomonadati</taxon>
        <taxon>Bacteroidota</taxon>
        <taxon>Cytophagia</taxon>
        <taxon>Cytophagales</taxon>
        <taxon>Hymenobacteraceae</taxon>
        <taxon>Pontibacter</taxon>
    </lineage>
</organism>
<evidence type="ECO:0008006" key="4">
    <source>
        <dbReference type="Google" id="ProtNLM"/>
    </source>
</evidence>
<comment type="caution">
    <text evidence="2">The sequence shown here is derived from an EMBL/GenBank/DDBJ whole genome shotgun (WGS) entry which is preliminary data.</text>
</comment>
<evidence type="ECO:0000313" key="2">
    <source>
        <dbReference type="EMBL" id="MER2999090.1"/>
    </source>
</evidence>
<dbReference type="Proteomes" id="UP001476807">
    <property type="component" value="Unassembled WGS sequence"/>
</dbReference>
<keyword evidence="1" id="KW-0732">Signal</keyword>
<name>A0ABV1RXK4_9BACT</name>
<sequence length="202" mass="22579">MLSPSKKLNGFLLTVCLVLLAGSVSFAQSKKEIQATVVSAEMSSLPESNTYYYPTFKKGTITFITGTANAGILNYNLLTDEVAYISSKKDTLVFDEMYLIDMITIDSDTFYYDTQQGSVLKLLKNINGRRLLVKESQANNSTALPKTFYISHKSDYIQATTSNLINLYAAHATELQQYIEAQNLEMKSEEEISKVLEYAAKL</sequence>
<protein>
    <recommendedName>
        <fullName evidence="4">DUF4369 domain-containing protein</fullName>
    </recommendedName>
</protein>
<evidence type="ECO:0000313" key="3">
    <source>
        <dbReference type="Proteomes" id="UP001476807"/>
    </source>
</evidence>
<dbReference type="RefSeq" id="WP_350413672.1">
    <property type="nucleotide sequence ID" value="NZ_JBEOKT010000018.1"/>
</dbReference>
<accession>A0ABV1RXK4</accession>
<keyword evidence="3" id="KW-1185">Reference proteome</keyword>
<reference evidence="2 3" key="1">
    <citation type="submission" date="2024-06" db="EMBL/GenBank/DDBJ databases">
        <title>Pontibacter populi HYL7-15.</title>
        <authorList>
            <person name="Kim M.K."/>
        </authorList>
    </citation>
    <scope>NUCLEOTIDE SEQUENCE [LARGE SCALE GENOMIC DNA]</scope>
    <source>
        <strain evidence="2 3">HYL7-15</strain>
    </source>
</reference>
<dbReference type="EMBL" id="JBEOKT010000018">
    <property type="protein sequence ID" value="MER2999090.1"/>
    <property type="molecule type" value="Genomic_DNA"/>
</dbReference>
<gene>
    <name evidence="2" type="ORF">ABS362_16175</name>
</gene>
<feature type="chain" id="PRO_5046435829" description="DUF4369 domain-containing protein" evidence="1">
    <location>
        <begin position="28"/>
        <end position="202"/>
    </location>
</feature>
<feature type="signal peptide" evidence="1">
    <location>
        <begin position="1"/>
        <end position="27"/>
    </location>
</feature>
<evidence type="ECO:0000256" key="1">
    <source>
        <dbReference type="SAM" id="SignalP"/>
    </source>
</evidence>